<reference evidence="3 4" key="1">
    <citation type="journal article" date="2020" name="IScience">
        <title>Genome Sequencing of the Endangered Kingdonia uniflora (Circaeasteraceae, Ranunculales) Reveals Potential Mechanisms of Evolutionary Specialization.</title>
        <authorList>
            <person name="Sun Y."/>
            <person name="Deng T."/>
            <person name="Zhang A."/>
            <person name="Moore M.J."/>
            <person name="Landis J.B."/>
            <person name="Lin N."/>
            <person name="Zhang H."/>
            <person name="Zhang X."/>
            <person name="Huang J."/>
            <person name="Zhang X."/>
            <person name="Sun H."/>
            <person name="Wang H."/>
        </authorList>
    </citation>
    <scope>NUCLEOTIDE SEQUENCE [LARGE SCALE GENOMIC DNA]</scope>
    <source>
        <strain evidence="3">TB1705</strain>
        <tissue evidence="3">Leaf</tissue>
    </source>
</reference>
<sequence>RQAVRMFASAPIVKRYDTFTLETADGFTIIVKGFINFERTSENGISSEICNHILFGFPYYWETYANQSLGEKSTCKTTPANISDSDKLMRWLSDRESSDLPVNLDELPVTSVRDLQEEGGPCTLQTPIASKEKTLTKNEKVENDLQRKLFHENSPVENSESVANNAQEASIMRETLIKDEVKKSGAQLPLKEYNTRRSLEMSKRSVKDNEELLGDSISFMATLPLEGTVEQVSISPHRNRDLPISSPMLSALKKNKKSR</sequence>
<name>A0A7J7N556_9MAGN</name>
<proteinExistence type="predicted"/>
<dbReference type="OrthoDB" id="118550at2759"/>
<dbReference type="Pfam" id="PF09133">
    <property type="entry name" value="SANTA"/>
    <property type="match status" value="1"/>
</dbReference>
<dbReference type="Proteomes" id="UP000541444">
    <property type="component" value="Unassembled WGS sequence"/>
</dbReference>
<feature type="domain" description="SANTA" evidence="2">
    <location>
        <begin position="4"/>
        <end position="64"/>
    </location>
</feature>
<keyword evidence="4" id="KW-1185">Reference proteome</keyword>
<protein>
    <recommendedName>
        <fullName evidence="2">SANTA domain-containing protein</fullName>
    </recommendedName>
</protein>
<dbReference type="PANTHER" id="PTHR35311:SF1">
    <property type="entry name" value="PROTEIN EMBRYO DEFECTIVE 1674"/>
    <property type="match status" value="1"/>
</dbReference>
<evidence type="ECO:0000313" key="3">
    <source>
        <dbReference type="EMBL" id="KAF6162266.1"/>
    </source>
</evidence>
<evidence type="ECO:0000256" key="1">
    <source>
        <dbReference type="SAM" id="MobiDB-lite"/>
    </source>
</evidence>
<organism evidence="3 4">
    <name type="scientific">Kingdonia uniflora</name>
    <dbReference type="NCBI Taxonomy" id="39325"/>
    <lineage>
        <taxon>Eukaryota</taxon>
        <taxon>Viridiplantae</taxon>
        <taxon>Streptophyta</taxon>
        <taxon>Embryophyta</taxon>
        <taxon>Tracheophyta</taxon>
        <taxon>Spermatophyta</taxon>
        <taxon>Magnoliopsida</taxon>
        <taxon>Ranunculales</taxon>
        <taxon>Circaeasteraceae</taxon>
        <taxon>Kingdonia</taxon>
    </lineage>
</organism>
<dbReference type="PANTHER" id="PTHR35311">
    <property type="entry name" value="KINETOCHORE-ASSOCIATED PROTEIN KNL-2 HOMOLOG"/>
    <property type="match status" value="1"/>
</dbReference>
<accession>A0A7J7N556</accession>
<evidence type="ECO:0000259" key="2">
    <source>
        <dbReference type="Pfam" id="PF09133"/>
    </source>
</evidence>
<comment type="caution">
    <text evidence="3">The sequence shown here is derived from an EMBL/GenBank/DDBJ whole genome shotgun (WGS) entry which is preliminary data.</text>
</comment>
<feature type="non-terminal residue" evidence="3">
    <location>
        <position position="1"/>
    </location>
</feature>
<dbReference type="AlphaFoldDB" id="A0A7J7N556"/>
<evidence type="ECO:0000313" key="4">
    <source>
        <dbReference type="Proteomes" id="UP000541444"/>
    </source>
</evidence>
<feature type="region of interest" description="Disordered" evidence="1">
    <location>
        <begin position="234"/>
        <end position="259"/>
    </location>
</feature>
<dbReference type="InterPro" id="IPR015216">
    <property type="entry name" value="SANTA"/>
</dbReference>
<dbReference type="InterPro" id="IPR053090">
    <property type="entry name" value="Centromere_KNL-2_homolog"/>
</dbReference>
<gene>
    <name evidence="3" type="ORF">GIB67_008395</name>
</gene>
<dbReference type="EMBL" id="JACGCM010001055">
    <property type="protein sequence ID" value="KAF6162266.1"/>
    <property type="molecule type" value="Genomic_DNA"/>
</dbReference>